<dbReference type="GO" id="GO:0045735">
    <property type="term" value="F:nutrient reservoir activity"/>
    <property type="evidence" value="ECO:0007669"/>
    <property type="project" value="UniProtKB-KW"/>
</dbReference>
<keyword evidence="4 6" id="KW-1015">Disulfide bond</keyword>
<comment type="caution">
    <text evidence="6">Lacks conserved residue(s) required for the propagation of feature annotation.</text>
</comment>
<evidence type="ECO:0008006" key="13">
    <source>
        <dbReference type="Google" id="ProtNLM"/>
    </source>
</evidence>
<evidence type="ECO:0000259" key="10">
    <source>
        <dbReference type="PROSITE" id="PS51233"/>
    </source>
</evidence>
<evidence type="ECO:0000313" key="12">
    <source>
        <dbReference type="Proteomes" id="UP001501940"/>
    </source>
</evidence>
<feature type="domain" description="VWFD" evidence="10">
    <location>
        <begin position="1446"/>
        <end position="1625"/>
    </location>
</feature>
<evidence type="ECO:0000256" key="4">
    <source>
        <dbReference type="ARBA" id="ARBA00023157"/>
    </source>
</evidence>
<feature type="compositionally biased region" description="Low complexity" evidence="7">
    <location>
        <begin position="1148"/>
        <end position="1190"/>
    </location>
</feature>
<dbReference type="Pfam" id="PF09172">
    <property type="entry name" value="Vit_open_b-sht"/>
    <property type="match status" value="1"/>
</dbReference>
<dbReference type="InterPro" id="IPR015255">
    <property type="entry name" value="Vitellinogen_open_b-sht"/>
</dbReference>
<dbReference type="InterPro" id="IPR015258">
    <property type="entry name" value="Vitellinogen_b-sht_shell"/>
</dbReference>
<evidence type="ECO:0000313" key="11">
    <source>
        <dbReference type="Ensembl" id="ENSAOCP00000037613.1"/>
    </source>
</evidence>
<dbReference type="PROSITE" id="PS51211">
    <property type="entry name" value="VITELLOGENIN"/>
    <property type="match status" value="1"/>
</dbReference>
<dbReference type="SMART" id="SM01170">
    <property type="entry name" value="DUF1944"/>
    <property type="match status" value="1"/>
</dbReference>
<organism evidence="11 12">
    <name type="scientific">Amphiprion ocellaris</name>
    <name type="common">Clown anemonefish</name>
    <dbReference type="NCBI Taxonomy" id="80972"/>
    <lineage>
        <taxon>Eukaryota</taxon>
        <taxon>Metazoa</taxon>
        <taxon>Chordata</taxon>
        <taxon>Craniata</taxon>
        <taxon>Vertebrata</taxon>
        <taxon>Euteleostomi</taxon>
        <taxon>Actinopterygii</taxon>
        <taxon>Neopterygii</taxon>
        <taxon>Teleostei</taxon>
        <taxon>Neoteleostei</taxon>
        <taxon>Acanthomorphata</taxon>
        <taxon>Ovalentaria</taxon>
        <taxon>Pomacentridae</taxon>
        <taxon>Amphiprion</taxon>
    </lineage>
</organism>
<keyword evidence="12" id="KW-1185">Reference proteome</keyword>
<proteinExistence type="predicted"/>
<dbReference type="SUPFAM" id="SSF48431">
    <property type="entry name" value="Lipovitellin-phosvitin complex, superhelical domain"/>
    <property type="match status" value="1"/>
</dbReference>
<dbReference type="SMART" id="SM01169">
    <property type="entry name" value="DUF1943"/>
    <property type="match status" value="1"/>
</dbReference>
<evidence type="ECO:0000259" key="9">
    <source>
        <dbReference type="PROSITE" id="PS51211"/>
    </source>
</evidence>
<dbReference type="PANTHER" id="PTHR23345">
    <property type="entry name" value="VITELLOGENIN-RELATED"/>
    <property type="match status" value="1"/>
</dbReference>
<reference evidence="11" key="3">
    <citation type="submission" date="2025-09" db="UniProtKB">
        <authorList>
            <consortium name="Ensembl"/>
        </authorList>
    </citation>
    <scope>IDENTIFICATION</scope>
</reference>
<dbReference type="Pfam" id="PF00094">
    <property type="entry name" value="VWD"/>
    <property type="match status" value="1"/>
</dbReference>
<dbReference type="InterPro" id="IPR015817">
    <property type="entry name" value="Vitellinogen_open_b-sht_sub1"/>
</dbReference>
<sequence>MRVFVLALTVAFVAGSQVSLAPQFEPGKTYEYQYEAVVMGGLPEKGLARAGVKVRSKVQIGAEAQTFILKLVQPEIFEYSGIWPNDSFSSDPKLTSTLAAQLKTPVKFEYTNGVVGKVFAPASMTTTVLNVYRGILSILQLNIKKTQNVYELQEASVHGICKTHYALREEQEIDRIFLIKSKDLNQCQSKIYKDISLDHAENCVECQARGSALKTAAVSNYLMKPTPSGSLIMNATVEELIQFSPFNILKGAAQMESKQTLTFLDNKNVQMQTPQVEYPQRGDLQYEFGSELLQTPIQLLKISNVKAQMKEILEHLVTMNAPKVSENAPLKFIEFIQLLRMAKQENIQQLWEQLHNKPEYKYWILSAVSVMGTHTSLKFIKEKFFVNQLSLSETASALLSALLSVSVDLESVEVVKEIMMSPTIQNTTAVREIVMLGYGALVGRYYAKNPAVQLNQDITQFIYNLATEAVSTKNYADLTLALKVLGNIGYPGSLKAIQKNIPSFSKAAGDLPLRIQIEAVLALRNIAKREPKQVQERVLQVFMDHSLDPELRIAAAVVLFESKPPLGLVNMIAASLLKESNLQVTSFVYSYMKAMTKTTVPDFVSVAAASNVAMKMLSPKLDRLSYRYSRMFYYDTYYSPWMMGAAASAYYINEAATIFPRAIMAKTRNYLAGISADVFEFGVRTEGIQEALLKGKNIPANADRITKIKQVVAALQNWKKHPSSKPLASMYVKFLGQEIAFLNVDRAIYQQIIEHASIADIQGSVRSALNALREGYTMNWNFYKPMLAAEIRRILPTSTGFPMELSFYTAAVAAASLKVSVSTTGPVQPQTLMQLLDTNIRATAEIAPSVSMHTYAVMGVNTAYFQASLLSRARVHTVLPSKIEAILEMSKGNYKIQLPSVQDIYKIASASVETFALVRNVEDLAAAKSTPVLPADAAARRSRPSSRISRMASSLAGGMSASSEIIPDDVLRRISRKQKPFKPYEKKMCAESETFGFKACTKVESYSAAFLRDSPLYGIIGNHTALIKVKPVQGPAIERIEFEVQVGEKAAEKIIKVINQREEEETLEDKNVLLKLKKILVPGPRNNTAKSSSSSSSSRSSSSSKSRSSSISSSDSTSFSVSSQSSSSRSVSRPRSGAVDVRHPVPNSKKSSSSSSRRSSRRSSSSSSGASSSQSLLQSSSRSSSSSSSSSSALSKQEVYLLKFKRNHVHQVIHRQVHRVSANRQHSHSSATSFENIQSKAKYLSDVVQPSVTILLRAVRVDHKPQGYQVTAYLDKATSRLQIILANLVEGDKWRICTDAMKLSSHKLMAATTWGIKCKQYATQVTAESGLVDQMPAIRFKLAWDRIPRRIQHYAQKVYKYISRIPLETQVSKAKVQKERQISLTVAADSEKSLYVALNTEKRTYYKHKVALPFCLPFGETAAELEAYQSNFVDLMSYMYTKGNTADCTMISDTLRSFNNRKFINEMPHACSQVLAYDATEEHKFMVELKRSSPEEQYQITVTISNIDINMYLKDAALKVNINGADIPISDRPYVDSTGTIQIRQKRENRIQGISLIAPKHGLQEVFFGYNTFKIKVVDWMRKVSGVCGIPDGETRQEYRKPNGQRTKDPVNHAHHWVVPGKSCRDVSECFVERQSVKLEKQVNLHGQQSKCYSVEPVLRCLAGCTTLRTTAVNVGFHCVPADSNINQGLSNISEKSIDLIETAEAHLACRCAPQCA</sequence>
<dbReference type="Gene3D" id="1.25.10.20">
    <property type="entry name" value="Vitellinogen, superhelical"/>
    <property type="match status" value="1"/>
</dbReference>
<reference evidence="11" key="2">
    <citation type="submission" date="2025-08" db="UniProtKB">
        <authorList>
            <consortium name="Ensembl"/>
        </authorList>
    </citation>
    <scope>IDENTIFICATION</scope>
</reference>
<keyword evidence="3" id="KW-0758">Storage protein</keyword>
<evidence type="ECO:0000256" key="8">
    <source>
        <dbReference type="SAM" id="SignalP"/>
    </source>
</evidence>
<reference evidence="11 12" key="1">
    <citation type="submission" date="2022-01" db="EMBL/GenBank/DDBJ databases">
        <title>A chromosome-scale genome assembly of the false clownfish, Amphiprion ocellaris.</title>
        <authorList>
            <person name="Ryu T."/>
        </authorList>
    </citation>
    <scope>NUCLEOTIDE SEQUENCE [LARGE SCALE GENOMIC DNA]</scope>
</reference>
<feature type="signal peptide" evidence="8">
    <location>
        <begin position="1"/>
        <end position="15"/>
    </location>
</feature>
<dbReference type="GO" id="GO:0005319">
    <property type="term" value="F:lipid transporter activity"/>
    <property type="evidence" value="ECO:0007669"/>
    <property type="project" value="InterPro"/>
</dbReference>
<dbReference type="Pfam" id="PF09175">
    <property type="entry name" value="Vit_b-sht_shell"/>
    <property type="match status" value="1"/>
</dbReference>
<name>A0AAQ5X8J2_AMPOC</name>
<feature type="compositionally biased region" description="Low complexity" evidence="7">
    <location>
        <begin position="1091"/>
        <end position="1136"/>
    </location>
</feature>
<evidence type="ECO:0000256" key="6">
    <source>
        <dbReference type="PROSITE-ProRule" id="PRU00557"/>
    </source>
</evidence>
<feature type="disulfide bond" evidence="6">
    <location>
        <begin position="161"/>
        <end position="187"/>
    </location>
</feature>
<keyword evidence="1" id="KW-0597">Phosphoprotein</keyword>
<dbReference type="PANTHER" id="PTHR23345:SF9">
    <property type="entry name" value="VITELLOGENIN-RELATED"/>
    <property type="match status" value="1"/>
</dbReference>
<keyword evidence="5" id="KW-0325">Glycoprotein</keyword>
<feature type="disulfide bond" evidence="6">
    <location>
        <begin position="203"/>
        <end position="206"/>
    </location>
</feature>
<dbReference type="InterPro" id="IPR001747">
    <property type="entry name" value="Vitellogenin_N"/>
</dbReference>
<dbReference type="Gene3D" id="2.20.80.10">
    <property type="entry name" value="Lipovitellin-phosvitin complex, chain A, domain 4"/>
    <property type="match status" value="1"/>
</dbReference>
<dbReference type="Gene3D" id="2.30.230.10">
    <property type="entry name" value="Lipovitellin, beta-sheet shell regions, chain A"/>
    <property type="match status" value="1"/>
</dbReference>
<dbReference type="InterPro" id="IPR015819">
    <property type="entry name" value="Lipid_transp_b-sht_shell"/>
</dbReference>
<dbReference type="Gene3D" id="2.20.50.20">
    <property type="entry name" value="Lipovitellin. Chain A, domain 3"/>
    <property type="match status" value="2"/>
</dbReference>
<evidence type="ECO:0000256" key="2">
    <source>
        <dbReference type="ARBA" id="ARBA00022729"/>
    </source>
</evidence>
<protein>
    <recommendedName>
        <fullName evidence="13">Phosvitin</fullName>
    </recommendedName>
</protein>
<dbReference type="InterPro" id="IPR001846">
    <property type="entry name" value="VWF_type-D"/>
</dbReference>
<dbReference type="SUPFAM" id="SSF56968">
    <property type="entry name" value="Lipovitellin-phosvitin complex, beta-sheet shell regions"/>
    <property type="match status" value="3"/>
</dbReference>
<dbReference type="InterPro" id="IPR015816">
    <property type="entry name" value="Vitellinogen_b-sht_N"/>
</dbReference>
<dbReference type="SMART" id="SM00638">
    <property type="entry name" value="LPD_N"/>
    <property type="match status" value="1"/>
</dbReference>
<evidence type="ECO:0000256" key="7">
    <source>
        <dbReference type="SAM" id="MobiDB-lite"/>
    </source>
</evidence>
<accession>A0AAQ5X8J2</accession>
<dbReference type="InterPro" id="IPR037088">
    <property type="entry name" value="Vitellinogen_b-sht_shell_sf"/>
</dbReference>
<dbReference type="Pfam" id="PF01347">
    <property type="entry name" value="Vitellogenin_N"/>
    <property type="match status" value="1"/>
</dbReference>
<dbReference type="Gene3D" id="2.20.90.10">
    <property type="entry name" value="Vitellinogen, beta-sheet shell domain"/>
    <property type="match status" value="1"/>
</dbReference>
<keyword evidence="2 8" id="KW-0732">Signal</keyword>
<dbReference type="GO" id="GO:0071391">
    <property type="term" value="P:cellular response to estrogen stimulus"/>
    <property type="evidence" value="ECO:0007669"/>
    <property type="project" value="TreeGrafter"/>
</dbReference>
<dbReference type="GO" id="GO:0032355">
    <property type="term" value="P:response to estradiol"/>
    <property type="evidence" value="ECO:0007669"/>
    <property type="project" value="TreeGrafter"/>
</dbReference>
<dbReference type="InterPro" id="IPR050733">
    <property type="entry name" value="Vitellogenin/Apolipophorin"/>
</dbReference>
<dbReference type="PROSITE" id="PS51233">
    <property type="entry name" value="VWFD"/>
    <property type="match status" value="1"/>
</dbReference>
<evidence type="ECO:0000256" key="5">
    <source>
        <dbReference type="ARBA" id="ARBA00023180"/>
    </source>
</evidence>
<feature type="region of interest" description="Disordered" evidence="7">
    <location>
        <begin position="1083"/>
        <end position="1190"/>
    </location>
</feature>
<feature type="domain" description="Vitellogenin" evidence="9">
    <location>
        <begin position="24"/>
        <end position="663"/>
    </location>
</feature>
<dbReference type="FunFam" id="2.30.230.10:FF:000002">
    <property type="entry name" value="Vitellogenin 7"/>
    <property type="match status" value="1"/>
</dbReference>
<dbReference type="InterPro" id="IPR011030">
    <property type="entry name" value="Lipovitellin_superhlx_dom"/>
</dbReference>
<evidence type="ECO:0000256" key="3">
    <source>
        <dbReference type="ARBA" id="ARBA00022761"/>
    </source>
</evidence>
<feature type="chain" id="PRO_5043613619" description="Phosvitin" evidence="8">
    <location>
        <begin position="16"/>
        <end position="1717"/>
    </location>
</feature>
<dbReference type="SMART" id="SM00216">
    <property type="entry name" value="VWD"/>
    <property type="match status" value="1"/>
</dbReference>
<dbReference type="Proteomes" id="UP001501940">
    <property type="component" value="Chromosome 2"/>
</dbReference>
<dbReference type="Ensembl" id="ENSAOCT00000065809.1">
    <property type="protein sequence ID" value="ENSAOCP00000037613.1"/>
    <property type="gene ID" value="ENSAOCG00000004958.2"/>
</dbReference>
<dbReference type="GeneTree" id="ENSGT00530000064273"/>
<evidence type="ECO:0000256" key="1">
    <source>
        <dbReference type="ARBA" id="ARBA00022553"/>
    </source>
</evidence>